<evidence type="ECO:0000313" key="2">
    <source>
        <dbReference type="EMBL" id="CAI5727211.1"/>
    </source>
</evidence>
<dbReference type="InterPro" id="IPR036770">
    <property type="entry name" value="Ankyrin_rpt-contain_sf"/>
</dbReference>
<feature type="repeat" description="ANK" evidence="1">
    <location>
        <begin position="54"/>
        <end position="86"/>
    </location>
</feature>
<protein>
    <submittedName>
        <fullName evidence="2">Uncharacterized protein</fullName>
    </submittedName>
</protein>
<dbReference type="Proteomes" id="UP001162029">
    <property type="component" value="Unassembled WGS sequence"/>
</dbReference>
<dbReference type="Gene3D" id="1.25.40.20">
    <property type="entry name" value="Ankyrin repeat-containing domain"/>
    <property type="match status" value="2"/>
</dbReference>
<feature type="repeat" description="ANK" evidence="1">
    <location>
        <begin position="152"/>
        <end position="184"/>
    </location>
</feature>
<reference evidence="2" key="1">
    <citation type="submission" date="2022-12" db="EMBL/GenBank/DDBJ databases">
        <authorList>
            <person name="Webb A."/>
        </authorList>
    </citation>
    <scope>NUCLEOTIDE SEQUENCE</scope>
    <source>
        <strain evidence="2">Pd1</strain>
    </source>
</reference>
<proteinExistence type="predicted"/>
<accession>A0AAV0TV28</accession>
<keyword evidence="1" id="KW-0040">ANK repeat</keyword>
<dbReference type="PROSITE" id="PS50088">
    <property type="entry name" value="ANK_REPEAT"/>
    <property type="match status" value="4"/>
</dbReference>
<dbReference type="Gene3D" id="1.25.40.10">
    <property type="entry name" value="Tetratricopeptide repeat domain"/>
    <property type="match status" value="1"/>
</dbReference>
<dbReference type="InterPro" id="IPR011990">
    <property type="entry name" value="TPR-like_helical_dom_sf"/>
</dbReference>
<gene>
    <name evidence="2" type="ORF">PDE001_LOCUS3755</name>
</gene>
<feature type="repeat" description="ANK" evidence="1">
    <location>
        <begin position="119"/>
        <end position="151"/>
    </location>
</feature>
<evidence type="ECO:0000313" key="3">
    <source>
        <dbReference type="Proteomes" id="UP001162029"/>
    </source>
</evidence>
<dbReference type="SUPFAM" id="SSF48452">
    <property type="entry name" value="TPR-like"/>
    <property type="match status" value="1"/>
</dbReference>
<dbReference type="PANTHER" id="PTHR46224">
    <property type="entry name" value="ANKYRIN REPEAT FAMILY PROTEIN"/>
    <property type="match status" value="1"/>
</dbReference>
<keyword evidence="3" id="KW-1185">Reference proteome</keyword>
<dbReference type="EMBL" id="CANTFM010000652">
    <property type="protein sequence ID" value="CAI5727211.1"/>
    <property type="molecule type" value="Genomic_DNA"/>
</dbReference>
<dbReference type="PANTHER" id="PTHR46224:SF6">
    <property type="entry name" value="ANKYRIN REPEAT FAMILY PROTEIN"/>
    <property type="match status" value="1"/>
</dbReference>
<organism evidence="2 3">
    <name type="scientific">Peronospora destructor</name>
    <dbReference type="NCBI Taxonomy" id="86335"/>
    <lineage>
        <taxon>Eukaryota</taxon>
        <taxon>Sar</taxon>
        <taxon>Stramenopiles</taxon>
        <taxon>Oomycota</taxon>
        <taxon>Peronosporomycetes</taxon>
        <taxon>Peronosporales</taxon>
        <taxon>Peronosporaceae</taxon>
        <taxon>Peronospora</taxon>
    </lineage>
</organism>
<comment type="caution">
    <text evidence="2">The sequence shown here is derived from an EMBL/GenBank/DDBJ whole genome shotgun (WGS) entry which is preliminary data.</text>
</comment>
<sequence length="456" mass="49618">MQVMGATDIKETLMDFKDAHKRTALHFAAAKGRRKVISYILEHAPECAQCVDEEGATPLLYAAKKNEFSAVKLLLAFSADPNTAMKNGTTALHEAAANGSIRTVKLLVEQKADLEATTKNGTALHFAVSEDREKTVAELLRLGAKVNVMNTGGVTPLMLACLMNKPVVVKELLEGGATLSLAMEGGLTALHMAAETGFTEVVQEYFNCRLEDTKEVANLVSDAGATPLQLAAGMGHHEIVALLRPITKGFEDADLDKVMAEEKVKLDAYYEQATKNKPPAASAEANESITLVEKMEAENQRKFAEIEKEQDIVVPEAVEMSEEKKAEGAKLKDEGNKAYLAKDYGLAVDLYSQAIAITPTDAVLYSNRCAAHLGAGDAKLALHDVRVSKKLCPEWPKALFREGQCLEVLELFEEAACAMWAAMQLAPDDKLLKRRFQECVKRGRSDHQAKLQSADA</sequence>
<name>A0AAV0TV28_9STRA</name>
<dbReference type="Pfam" id="PF12796">
    <property type="entry name" value="Ank_2"/>
    <property type="match status" value="2"/>
</dbReference>
<dbReference type="InterPro" id="IPR002110">
    <property type="entry name" value="Ankyrin_rpt"/>
</dbReference>
<dbReference type="SUPFAM" id="SSF48403">
    <property type="entry name" value="Ankyrin repeat"/>
    <property type="match status" value="1"/>
</dbReference>
<dbReference type="Pfam" id="PF13606">
    <property type="entry name" value="Ank_3"/>
    <property type="match status" value="1"/>
</dbReference>
<evidence type="ECO:0000256" key="1">
    <source>
        <dbReference type="PROSITE-ProRule" id="PRU00023"/>
    </source>
</evidence>
<dbReference type="InterPro" id="IPR051616">
    <property type="entry name" value="Cul2-RING_E3_ligase_SR"/>
</dbReference>
<dbReference type="AlphaFoldDB" id="A0AAV0TV28"/>
<dbReference type="SMART" id="SM00248">
    <property type="entry name" value="ANK"/>
    <property type="match status" value="7"/>
</dbReference>
<feature type="repeat" description="ANK" evidence="1">
    <location>
        <begin position="87"/>
        <end position="119"/>
    </location>
</feature>
<dbReference type="PROSITE" id="PS50297">
    <property type="entry name" value="ANK_REP_REGION"/>
    <property type="match status" value="4"/>
</dbReference>